<dbReference type="Gene3D" id="3.40.50.720">
    <property type="entry name" value="NAD(P)-binding Rossmann-like Domain"/>
    <property type="match status" value="1"/>
</dbReference>
<keyword evidence="2" id="KW-1185">Reference proteome</keyword>
<dbReference type="PANTHER" id="PTHR43431:SF7">
    <property type="entry name" value="OXIDOREDUCTASE, SHORT CHAIN DEHYDROGENASE_REDUCTASE FAMILY (AFU_ORTHOLOGUE AFUA_5G14000)"/>
    <property type="match status" value="1"/>
</dbReference>
<gene>
    <name evidence="1" type="ORF">HEB94_001303</name>
</gene>
<protein>
    <submittedName>
        <fullName evidence="1">Short-subunit dehydrogenase</fullName>
    </submittedName>
</protein>
<dbReference type="SUPFAM" id="SSF51735">
    <property type="entry name" value="NAD(P)-binding Rossmann-fold domains"/>
    <property type="match status" value="1"/>
</dbReference>
<dbReference type="InterPro" id="IPR002347">
    <property type="entry name" value="SDR_fam"/>
</dbReference>
<dbReference type="InterPro" id="IPR036291">
    <property type="entry name" value="NAD(P)-bd_dom_sf"/>
</dbReference>
<comment type="caution">
    <text evidence="1">The sequence shown here is derived from an EMBL/GenBank/DDBJ whole genome shotgun (WGS) entry which is preliminary data.</text>
</comment>
<organism evidence="1 2">
    <name type="scientific">Actinopolymorpha pittospori</name>
    <dbReference type="NCBI Taxonomy" id="648752"/>
    <lineage>
        <taxon>Bacteria</taxon>
        <taxon>Bacillati</taxon>
        <taxon>Actinomycetota</taxon>
        <taxon>Actinomycetes</taxon>
        <taxon>Propionibacteriales</taxon>
        <taxon>Actinopolymorphaceae</taxon>
        <taxon>Actinopolymorpha</taxon>
    </lineage>
</organism>
<dbReference type="RefSeq" id="WP_192748988.1">
    <property type="nucleotide sequence ID" value="NZ_BAABJL010000169.1"/>
</dbReference>
<proteinExistence type="predicted"/>
<dbReference type="PANTHER" id="PTHR43431">
    <property type="entry name" value="OXIDOREDUCTASE, SHORT CHAIN DEHYDROGENASE/REDUCTASE FAMILY (AFU_ORTHOLOGUE AFUA_5G14000)"/>
    <property type="match status" value="1"/>
</dbReference>
<evidence type="ECO:0000313" key="1">
    <source>
        <dbReference type="EMBL" id="MBE1604455.1"/>
    </source>
</evidence>
<evidence type="ECO:0000313" key="2">
    <source>
        <dbReference type="Proteomes" id="UP000638648"/>
    </source>
</evidence>
<dbReference type="Proteomes" id="UP000638648">
    <property type="component" value="Unassembled WGS sequence"/>
</dbReference>
<name>A0A927R9Y6_9ACTN</name>
<dbReference type="AlphaFoldDB" id="A0A927R9Y6"/>
<reference evidence="1" key="1">
    <citation type="submission" date="2020-10" db="EMBL/GenBank/DDBJ databases">
        <title>Sequencing the genomes of 1000 actinobacteria strains.</title>
        <authorList>
            <person name="Klenk H.-P."/>
        </authorList>
    </citation>
    <scope>NUCLEOTIDE SEQUENCE</scope>
    <source>
        <strain evidence="1">DSM 45354</strain>
    </source>
</reference>
<sequence length="240" mass="25500">MPKSIAVFGTGPRLGRAVAHRYAREGYAVVLVARRRQPLEDLASDLAGTGATVHVLPTDLSEPSAVPGLAERIRAQVGDPDVLYYGPSVGGFVSATTLTPEYAYDTMPLGLYTLLALVQEFLPPMVERGRGAILTAQGASAVHGWANMSGTGPVLAARRNYLQSLHQEVSKQGVYVGSLHVGAAIEHTPFHAAQERARAAGTLVAEVPTVDPDHLADLLWAMHHTKSQPEVTYPEGLLGP</sequence>
<dbReference type="Pfam" id="PF00106">
    <property type="entry name" value="adh_short"/>
    <property type="match status" value="1"/>
</dbReference>
<accession>A0A927R9Y6</accession>
<dbReference type="EMBL" id="JADBEM010000001">
    <property type="protein sequence ID" value="MBE1604455.1"/>
    <property type="molecule type" value="Genomic_DNA"/>
</dbReference>